<reference evidence="2" key="1">
    <citation type="journal article" date="2020" name="Environ. Microbiol.">
        <title>The novel and transferable erm(51) gene confers Macrolides, Lincosamides, and Streptogramins B (MLSB) resistance to clonal Rhodococcus equi in the environment.</title>
        <authorList>
            <person name="Huber L."/>
            <person name="Giguere S."/>
            <person name="Slovis N.M."/>
            <person name="Alvarez-Narvaez S."/>
            <person name="Hart K.A."/>
            <person name="Greiter M."/>
            <person name="Morris E.R.A."/>
            <person name="Cohen N.D."/>
        </authorList>
    </citation>
    <scope>NUCLEOTIDE SEQUENCE</scope>
    <source>
        <strain evidence="2">Lh_141_1</strain>
    </source>
</reference>
<feature type="transmembrane region" description="Helical" evidence="1">
    <location>
        <begin position="157"/>
        <end position="180"/>
    </location>
</feature>
<feature type="transmembrane region" description="Helical" evidence="1">
    <location>
        <begin position="53"/>
        <end position="73"/>
    </location>
</feature>
<feature type="transmembrane region" description="Helical" evidence="1">
    <location>
        <begin position="79"/>
        <end position="96"/>
    </location>
</feature>
<dbReference type="AlphaFoldDB" id="A0AAE4ZKN6"/>
<proteinExistence type="predicted"/>
<dbReference type="Proteomes" id="UP000605618">
    <property type="component" value="Unassembled WGS sequence"/>
</dbReference>
<evidence type="ECO:0000256" key="1">
    <source>
        <dbReference type="SAM" id="Phobius"/>
    </source>
</evidence>
<evidence type="ECO:0000313" key="3">
    <source>
        <dbReference type="Proteomes" id="UP000605618"/>
    </source>
</evidence>
<evidence type="ECO:0000313" key="2">
    <source>
        <dbReference type="EMBL" id="NKS29027.1"/>
    </source>
</evidence>
<keyword evidence="1" id="KW-1133">Transmembrane helix</keyword>
<feature type="transmembrane region" description="Helical" evidence="1">
    <location>
        <begin position="28"/>
        <end position="46"/>
    </location>
</feature>
<feature type="transmembrane region" description="Helical" evidence="1">
    <location>
        <begin position="391"/>
        <end position="413"/>
    </location>
</feature>
<feature type="transmembrane region" description="Helical" evidence="1">
    <location>
        <begin position="351"/>
        <end position="371"/>
    </location>
</feature>
<accession>A0AAE4ZKN6</accession>
<keyword evidence="1" id="KW-0472">Membrane</keyword>
<gene>
    <name evidence="2" type="ORF">GS505_25840</name>
</gene>
<feature type="transmembrane region" description="Helical" evidence="1">
    <location>
        <begin position="128"/>
        <end position="145"/>
    </location>
</feature>
<feature type="transmembrane region" description="Helical" evidence="1">
    <location>
        <begin position="272"/>
        <end position="289"/>
    </location>
</feature>
<feature type="transmembrane region" description="Helical" evidence="1">
    <location>
        <begin position="103"/>
        <end position="122"/>
    </location>
</feature>
<feature type="transmembrane region" description="Helical" evidence="1">
    <location>
        <begin position="205"/>
        <end position="223"/>
    </location>
</feature>
<organism evidence="2 3">
    <name type="scientific">Rhodococcus hoagii</name>
    <name type="common">Corynebacterium equii</name>
    <dbReference type="NCBI Taxonomy" id="43767"/>
    <lineage>
        <taxon>Bacteria</taxon>
        <taxon>Bacillati</taxon>
        <taxon>Actinomycetota</taxon>
        <taxon>Actinomycetes</taxon>
        <taxon>Mycobacteriales</taxon>
        <taxon>Nocardiaceae</taxon>
        <taxon>Prescottella</taxon>
    </lineage>
</organism>
<feature type="transmembrane region" description="Helical" evidence="1">
    <location>
        <begin position="235"/>
        <end position="260"/>
    </location>
</feature>
<dbReference type="EMBL" id="WUYZ01000049">
    <property type="protein sequence ID" value="NKS29027.1"/>
    <property type="molecule type" value="Genomic_DNA"/>
</dbReference>
<dbReference type="PROSITE" id="PS51257">
    <property type="entry name" value="PROKAR_LIPOPROTEIN"/>
    <property type="match status" value="1"/>
</dbReference>
<protein>
    <submittedName>
        <fullName evidence="2">Uncharacterized protein</fullName>
    </submittedName>
</protein>
<sequence length="438" mass="46860">MRASVKELGSVGATVTLAAVAGFLAPNYAAVIVACILGATLVVFSYMRPHIALVLWLTIVVVVPNWTTIYVVGIGMPPSSAVGIPVLAGVAAARIAGPDKLRISWMDWSLAVASLIVTLLWIGGELQGIYFVRDLLLVWVLAYILGRNADEMVKSAFAVLMAIAAVWGILEFMFGVHLFVDWMPSATHTLNHIQSRAGVDRSEAAFGHAIAYGASLAMAIPFAQNLRKHSLAVQLLLAAGIIVSLSRGPLIALAVTLVLLTWVTASSSKLRVRYIALTVVGASAVWVVLDRMYSGVYAEEVVSSGDSRSSQWEVIQPALRWFSSALTYFGPDATAEVRGIAIIDSTPLRLAANYGIVAAVLFSIPVVVAAWRVFRREAGSASIALAGQIPVLAVTSFITQWQALVFFVMGLVVTESMARVKGPARSLTIERRDTEVDV</sequence>
<comment type="caution">
    <text evidence="2">The sequence shown here is derived from an EMBL/GenBank/DDBJ whole genome shotgun (WGS) entry which is preliminary data.</text>
</comment>
<keyword evidence="1" id="KW-0812">Transmembrane</keyword>
<name>A0AAE4ZKN6_RHOHA</name>